<dbReference type="InterPro" id="IPR033646">
    <property type="entry name" value="CLU-central"/>
</dbReference>
<sequence>MTQDVKITGVNNTEKAENNSNEECAKFTHVNTSENEGIQSLASVSESVLPSVKKSEKVNGHSNRQDSDDSAIQSDDDLVSDENIQSVAQVIAGANKQISLTKPDDPNSLNLKRDNGQELIVIQENLFSIKINAPGVDIFDVQVSPQEMVQELHQLLMDREDTCHRTCFSLKFNGITLDNFSELKNVENLKEGSEIKVVEENYSVREARLHVRHVRELLHSTDYIDAYNGTDCSSLSYVNVITDGDVSAEVSNSATSSGNSTPDSPTANGTTDMSVIKSMSNGDNIAKRKKHARSLEQLIESVDCTPPDYVMPSAKDRLLSPMHPASKEPKPQQCLKMLTMSIWNPPPGNRKLRGDLLYLYTVTAEQKRFHITASARGFYVNQSDMEVFNPKPAAGTHMTHSLIDLLGQISPHFKRTFVALNKRRFSRHPFERIATPFQVHSWSAPAFDHMVDHVRAEDLFSSRLLLEEHIPGQQTRDWNEELAATRELPRSTLPERLLRERAMFKVHSDFVTAASRGAMMVIDGNVMAINPGDPPNMRMFIWNNIFFSLGFDVRDHYKDFGGNYAAFYAPGSDLVGVKAYNMLDIPGLHTLGTAIIDYRGYRVTAQSIIPGILEREQEQSVVYGSIDFGKTAQSNEKYAELLSKTTKQLHIFPHEIKSGEDEKSVELFSSLECKGIIGNDQRHYILDLLKTYPADVNFLPMEKETLPTECIQLGFPKQHRHKLPTLRPELVEAFVDHLYVRFMRHCAAQIVSLKTKSALDKPRIEATKTNDEKETNIPTNSEQLTQWQQEAVRSACVLVGSYSSTEFDIRFNPDVFSPGVKHECSSEEIEKQKQLIKDAARFLITHQIPTFIKDCLEHSAMPVDGASLTDVLHERGIGVRYLGKILQLITETPALNHIYRIGVAEIVLRSVKHIIRPYLQQVNQSSISSAVSHFLNCFLSSFPSPKPILPEEELISNKKKKKARKNRVQIGTSSAGTPWHFLTPESLWNQIQNEALEYYDFAFDLESVDDFIEKYSIQKMSLMRRFSIIIGIQLLVRDYNLDSKHKPSFCDEDILNLYPVIKHSSPRASDGYQFYQSAQAKVQQGYLKEGFELFSEALNLFNNVYGAIHWEIAACYRHIARLNYMMGEHSDATANQQKAVILSERVLGIDHFTTITDFVSLALYCFAQCKISASLKLLYRARYLLLGVHGCDHPEIALLDSNIGLVLHGVQEYDLSLRFLDEALKINMKYHGSKSLKAAISHHLVARAYSCKGEFRQALQHEKETYKLYRAQLGDEHEKTKESGECLRHLTQQAVTLQRTMNEIYKNGSSATIPPLQITPPSMHSVLDLMNVINGIIFIPLSPKDLETLRKEVKRQQDDNQKLIALATKTTTNATTAMSVQQLKEVDTPLD</sequence>
<feature type="compositionally biased region" description="Polar residues" evidence="3">
    <location>
        <begin position="249"/>
        <end position="283"/>
    </location>
</feature>
<dbReference type="PANTHER" id="PTHR12601">
    <property type="entry name" value="EUKARYOTIC TRANSLATION INITIATION FACTOR 3 SUBUNIT EIF-3"/>
    <property type="match status" value="1"/>
</dbReference>
<dbReference type="HAMAP" id="MF_03013">
    <property type="entry name" value="CLU"/>
    <property type="match status" value="1"/>
</dbReference>
<evidence type="ECO:0000313" key="6">
    <source>
        <dbReference type="Proteomes" id="UP001642483"/>
    </source>
</evidence>
<comment type="subcellular location">
    <subcellularLocation>
        <location evidence="2">Cytoplasm</location>
    </subcellularLocation>
</comment>
<dbReference type="PANTHER" id="PTHR12601:SF6">
    <property type="entry name" value="CLUSTERED MITOCHONDRIA PROTEIN HOMOLOG"/>
    <property type="match status" value="1"/>
</dbReference>
<feature type="region of interest" description="Disordered" evidence="3">
    <location>
        <begin position="52"/>
        <end position="76"/>
    </location>
</feature>
<feature type="region of interest" description="Disordered" evidence="3">
    <location>
        <begin position="1"/>
        <end position="24"/>
    </location>
</feature>
<keyword evidence="2" id="KW-0694">RNA-binding</keyword>
<dbReference type="Gene3D" id="1.25.40.10">
    <property type="entry name" value="Tetratricopeptide repeat domain"/>
    <property type="match status" value="1"/>
</dbReference>
<gene>
    <name evidence="5" type="ORF">CVLEPA_LOCUS14315</name>
</gene>
<dbReference type="InterPro" id="IPR028275">
    <property type="entry name" value="CLU_N"/>
</dbReference>
<comment type="similarity">
    <text evidence="2">Belongs to the CLU family.</text>
</comment>
<feature type="compositionally biased region" description="Basic and acidic residues" evidence="3">
    <location>
        <begin position="53"/>
        <end position="67"/>
    </location>
</feature>
<proteinExistence type="inferred from homology"/>
<comment type="function">
    <text evidence="2">mRNA-binding protein involved in proper cytoplasmic distribution of mitochondria.</text>
</comment>
<protein>
    <recommendedName>
        <fullName evidence="2">Clustered mitochondria protein homolog</fullName>
    </recommendedName>
</protein>
<dbReference type="InterPro" id="IPR027523">
    <property type="entry name" value="CLU_prot"/>
</dbReference>
<reference evidence="5 6" key="1">
    <citation type="submission" date="2024-02" db="EMBL/GenBank/DDBJ databases">
        <authorList>
            <person name="Daric V."/>
            <person name="Darras S."/>
        </authorList>
    </citation>
    <scope>NUCLEOTIDE SEQUENCE [LARGE SCALE GENOMIC DNA]</scope>
</reference>
<feature type="domain" description="Clu" evidence="4">
    <location>
        <begin position="455"/>
        <end position="699"/>
    </location>
</feature>
<dbReference type="Pfam" id="PF13424">
    <property type="entry name" value="TPR_12"/>
    <property type="match status" value="1"/>
</dbReference>
<dbReference type="CDD" id="cd15466">
    <property type="entry name" value="CLU-central"/>
    <property type="match status" value="1"/>
</dbReference>
<dbReference type="SUPFAM" id="SSF103107">
    <property type="entry name" value="Hypothetical protein c14orf129, hspc210"/>
    <property type="match status" value="1"/>
</dbReference>
<evidence type="ECO:0000313" key="5">
    <source>
        <dbReference type="EMBL" id="CAK8683218.1"/>
    </source>
</evidence>
<dbReference type="EMBL" id="CAWYQH010000097">
    <property type="protein sequence ID" value="CAK8683218.1"/>
    <property type="molecule type" value="Genomic_DNA"/>
</dbReference>
<dbReference type="InterPro" id="IPR025697">
    <property type="entry name" value="CLU_dom"/>
</dbReference>
<dbReference type="Proteomes" id="UP001642483">
    <property type="component" value="Unassembled WGS sequence"/>
</dbReference>
<feature type="region of interest" description="Disordered" evidence="3">
    <location>
        <begin position="249"/>
        <end position="289"/>
    </location>
</feature>
<accession>A0ABP0FV56</accession>
<dbReference type="InterPro" id="IPR011990">
    <property type="entry name" value="TPR-like_helical_dom_sf"/>
</dbReference>
<comment type="caution">
    <text evidence="5">The sequence shown here is derived from an EMBL/GenBank/DDBJ whole genome shotgun (WGS) entry which is preliminary data.</text>
</comment>
<dbReference type="PROSITE" id="PS51823">
    <property type="entry name" value="CLU"/>
    <property type="match status" value="1"/>
</dbReference>
<dbReference type="Pfam" id="PF13374">
    <property type="entry name" value="TPR_10"/>
    <property type="match status" value="1"/>
</dbReference>
<dbReference type="SUPFAM" id="SSF48452">
    <property type="entry name" value="TPR-like"/>
    <property type="match status" value="2"/>
</dbReference>
<feature type="compositionally biased region" description="Polar residues" evidence="3">
    <location>
        <begin position="1"/>
        <end position="22"/>
    </location>
</feature>
<keyword evidence="1 2" id="KW-0963">Cytoplasm</keyword>
<evidence type="ECO:0000256" key="1">
    <source>
        <dbReference type="ARBA" id="ARBA00022490"/>
    </source>
</evidence>
<evidence type="ECO:0000256" key="3">
    <source>
        <dbReference type="SAM" id="MobiDB-lite"/>
    </source>
</evidence>
<name>A0ABP0FV56_CLALP</name>
<evidence type="ECO:0000259" key="4">
    <source>
        <dbReference type="PROSITE" id="PS51823"/>
    </source>
</evidence>
<keyword evidence="6" id="KW-1185">Reference proteome</keyword>
<evidence type="ECO:0000256" key="2">
    <source>
        <dbReference type="HAMAP-Rule" id="MF_03013"/>
    </source>
</evidence>
<dbReference type="InterPro" id="IPR023231">
    <property type="entry name" value="GSKIP_dom_sf"/>
</dbReference>
<dbReference type="Pfam" id="PF12807">
    <property type="entry name" value="eIF3_p135"/>
    <property type="match status" value="1"/>
</dbReference>
<dbReference type="Pfam" id="PF13236">
    <property type="entry name" value="CLU"/>
    <property type="match status" value="1"/>
</dbReference>
<organism evidence="5 6">
    <name type="scientific">Clavelina lepadiformis</name>
    <name type="common">Light-bulb sea squirt</name>
    <name type="synonym">Ascidia lepadiformis</name>
    <dbReference type="NCBI Taxonomy" id="159417"/>
    <lineage>
        <taxon>Eukaryota</taxon>
        <taxon>Metazoa</taxon>
        <taxon>Chordata</taxon>
        <taxon>Tunicata</taxon>
        <taxon>Ascidiacea</taxon>
        <taxon>Aplousobranchia</taxon>
        <taxon>Clavelinidae</taxon>
        <taxon>Clavelina</taxon>
    </lineage>
</organism>
<dbReference type="Pfam" id="PF15044">
    <property type="entry name" value="CLU_N"/>
    <property type="match status" value="1"/>
</dbReference>